<evidence type="ECO:0008006" key="3">
    <source>
        <dbReference type="Google" id="ProtNLM"/>
    </source>
</evidence>
<dbReference type="CDD" id="cd00220">
    <property type="entry name" value="VMO-I"/>
    <property type="match status" value="1"/>
</dbReference>
<reference evidence="1 2" key="1">
    <citation type="submission" date="2024-08" db="EMBL/GenBank/DDBJ databases">
        <authorList>
            <person name="Cucini C."/>
            <person name="Frati F."/>
        </authorList>
    </citation>
    <scope>NUCLEOTIDE SEQUENCE [LARGE SCALE GENOMIC DNA]</scope>
</reference>
<dbReference type="EMBL" id="CAXLJM020000033">
    <property type="protein sequence ID" value="CAL8100762.1"/>
    <property type="molecule type" value="Genomic_DNA"/>
</dbReference>
<accession>A0ABP1QH27</accession>
<name>A0ABP1QH27_9HEXA</name>
<evidence type="ECO:0000313" key="2">
    <source>
        <dbReference type="Proteomes" id="UP001642540"/>
    </source>
</evidence>
<dbReference type="PANTHER" id="PTHR18841:SF0">
    <property type="entry name" value="VITELLINE MEMBRANE OUTER LAYER 1 HOMOLOG A-RELATED"/>
    <property type="match status" value="1"/>
</dbReference>
<dbReference type="InterPro" id="IPR005515">
    <property type="entry name" value="VOMI"/>
</dbReference>
<sequence length="375" mass="42421">MNNMSLFKVHITTNIVTFFIILACHNGNLVTSERILTSPRVTAWGKWGKWEYCPAGYYVNGMQLHSESHRGTFLDDRGLTGIRLFCNAYGQNTQNYKIYSQVDTVGSWGRTYFCEGLMTGFQLRSEAFQSIIIDDTAGNNLRMYCDQSQSHNKEGDGTSFGTWTAKQLCSPREAICGISTQIDNRDRTGLNNVMMKCCDIPHPVKSCVPTTTWKLVNSCDAMRLNSTDEGTDKDKSCNYTRKIGISYADDISSPTKQLNEKMGFGISSTSSMFHSKFLNHSISGKGQELKPKNDYRHWQFSPSYVWELQTSAKTSISVKKGSKILLYQLHGTCGVYQVWGTKLKAVKHFLNQDGTEQISEKFIDFTNDDADYIYE</sequence>
<proteinExistence type="predicted"/>
<keyword evidence="2" id="KW-1185">Reference proteome</keyword>
<dbReference type="Pfam" id="PF03762">
    <property type="entry name" value="VOMI"/>
    <property type="match status" value="1"/>
</dbReference>
<gene>
    <name evidence="1" type="ORF">ODALV1_LOCUS10625</name>
</gene>
<dbReference type="InterPro" id="IPR036706">
    <property type="entry name" value="VOMI_sf"/>
</dbReference>
<organism evidence="1 2">
    <name type="scientific">Orchesella dallaii</name>
    <dbReference type="NCBI Taxonomy" id="48710"/>
    <lineage>
        <taxon>Eukaryota</taxon>
        <taxon>Metazoa</taxon>
        <taxon>Ecdysozoa</taxon>
        <taxon>Arthropoda</taxon>
        <taxon>Hexapoda</taxon>
        <taxon>Collembola</taxon>
        <taxon>Entomobryomorpha</taxon>
        <taxon>Entomobryoidea</taxon>
        <taxon>Orchesellidae</taxon>
        <taxon>Orchesellinae</taxon>
        <taxon>Orchesella</taxon>
    </lineage>
</organism>
<dbReference type="SUPFAM" id="SSF51092">
    <property type="entry name" value="Vitelline membrane outer protein-I (VMO-I)"/>
    <property type="match status" value="1"/>
</dbReference>
<protein>
    <recommendedName>
        <fullName evidence="3">Vitelline membrane outer layer protein 1</fullName>
    </recommendedName>
</protein>
<dbReference type="PANTHER" id="PTHR18841">
    <property type="entry name" value="VITELLINE MEMBRANE OUTER LAYER PROTEIN I-RELATED"/>
    <property type="match status" value="1"/>
</dbReference>
<dbReference type="Proteomes" id="UP001642540">
    <property type="component" value="Unassembled WGS sequence"/>
</dbReference>
<evidence type="ECO:0000313" key="1">
    <source>
        <dbReference type="EMBL" id="CAL8100762.1"/>
    </source>
</evidence>
<dbReference type="Gene3D" id="2.100.10.20">
    <property type="entry name" value="Vitelline membrane outer layer protein I (VOMI)"/>
    <property type="match status" value="1"/>
</dbReference>
<comment type="caution">
    <text evidence="1">The sequence shown here is derived from an EMBL/GenBank/DDBJ whole genome shotgun (WGS) entry which is preliminary data.</text>
</comment>